<reference evidence="1 2" key="1">
    <citation type="journal article" date="2016" name="Nat. Commun.">
        <title>Thousands of microbial genomes shed light on interconnected biogeochemical processes in an aquifer system.</title>
        <authorList>
            <person name="Anantharaman K."/>
            <person name="Brown C.T."/>
            <person name="Hug L.A."/>
            <person name="Sharon I."/>
            <person name="Castelle C.J."/>
            <person name="Probst A.J."/>
            <person name="Thomas B.C."/>
            <person name="Singh A."/>
            <person name="Wilkins M.J."/>
            <person name="Karaoz U."/>
            <person name="Brodie E.L."/>
            <person name="Williams K.H."/>
            <person name="Hubbard S.S."/>
            <person name="Banfield J.F."/>
        </authorList>
    </citation>
    <scope>NUCLEOTIDE SEQUENCE [LARGE SCALE GENOMIC DNA]</scope>
</reference>
<evidence type="ECO:0000313" key="1">
    <source>
        <dbReference type="EMBL" id="OHA59807.1"/>
    </source>
</evidence>
<dbReference type="EMBL" id="MHTK01000005">
    <property type="protein sequence ID" value="OHA59807.1"/>
    <property type="molecule type" value="Genomic_DNA"/>
</dbReference>
<proteinExistence type="predicted"/>
<accession>A0A1G2QH60</accession>
<evidence type="ECO:0000313" key="2">
    <source>
        <dbReference type="Proteomes" id="UP000177838"/>
    </source>
</evidence>
<dbReference type="AlphaFoldDB" id="A0A1G2QH60"/>
<name>A0A1G2QH60_9BACT</name>
<protein>
    <submittedName>
        <fullName evidence="1">Uncharacterized protein</fullName>
    </submittedName>
</protein>
<sequence>MNNKLSQVQKASLATVLATVVATLLVLSASGWALSRPSSILVVFDSFHQLLAQVSSIGQCKLAKPQVQVIPGSQTVAPGGTVEYTLTLTNKNNNGCDPATFKIEPWLNPLFGLKASPASFTETLESGAKISRTFNLMVPDWSLEVPIIFNQRAYNIGRPVDWTSANARLTVKGKPLVTGCVYRPPLLTLTPFTQTSAAGDTVTYTYSLTNNNDLSCGETEFTLRPWVPADSNLTINSFAVSVAGGTTASGEFAVNSIAATTSNSYRFNMGAYFTATSTSGLLTYRGLQDAIYEVTPTIDEATTTATTTISSPLTNWGIECFDHKDYDGDGLAGFDDPDCFGPNLRQTDTDYGYTWFEPSPASRIIYVSNSSGDDSFDGLTPEPVLGTNQGPKKTILAGYNLLRPASADWLLLKRGDTFVEPDIWFITSGRLPTERILVASYGRSIQRPILINTRFSLFQTRNLAFAGLNFFSTETDLGVPQIGAMVPAKGGITIWERDTQSNNILIENNIFHFDQTNILNNTTLWKNIVLRLNVFRRPVNF</sequence>
<organism evidence="1 2">
    <name type="scientific">Candidatus Vogelbacteria bacterium RIFOXYD1_FULL_46_19</name>
    <dbReference type="NCBI Taxonomy" id="1802439"/>
    <lineage>
        <taxon>Bacteria</taxon>
        <taxon>Candidatus Vogeliibacteriota</taxon>
    </lineage>
</organism>
<dbReference type="STRING" id="1802439.A2589_03130"/>
<gene>
    <name evidence="1" type="ORF">A2589_03130</name>
</gene>
<dbReference type="Proteomes" id="UP000177838">
    <property type="component" value="Unassembled WGS sequence"/>
</dbReference>
<comment type="caution">
    <text evidence="1">The sequence shown here is derived from an EMBL/GenBank/DDBJ whole genome shotgun (WGS) entry which is preliminary data.</text>
</comment>